<dbReference type="PANTHER" id="PTHR43244:SF1">
    <property type="entry name" value="5,10-METHYLENETETRAHYDROMETHANOPTERIN REDUCTASE"/>
    <property type="match status" value="1"/>
</dbReference>
<dbReference type="SUPFAM" id="SSF51679">
    <property type="entry name" value="Bacterial luciferase-like"/>
    <property type="match status" value="1"/>
</dbReference>
<evidence type="ECO:0000259" key="2">
    <source>
        <dbReference type="Pfam" id="PF00296"/>
    </source>
</evidence>
<evidence type="ECO:0000256" key="1">
    <source>
        <dbReference type="ARBA" id="ARBA00023002"/>
    </source>
</evidence>
<comment type="caution">
    <text evidence="3">The sequence shown here is derived from an EMBL/GenBank/DDBJ whole genome shotgun (WGS) entry which is preliminary data.</text>
</comment>
<accession>A0A4R2QJ33</accession>
<dbReference type="GO" id="GO:0016705">
    <property type="term" value="F:oxidoreductase activity, acting on paired donors, with incorporation or reduction of molecular oxygen"/>
    <property type="evidence" value="ECO:0007669"/>
    <property type="project" value="InterPro"/>
</dbReference>
<feature type="domain" description="Luciferase-like" evidence="2">
    <location>
        <begin position="15"/>
        <end position="186"/>
    </location>
</feature>
<dbReference type="OrthoDB" id="7816697at2"/>
<dbReference type="Pfam" id="PF00296">
    <property type="entry name" value="Bac_luciferase"/>
    <property type="match status" value="1"/>
</dbReference>
<dbReference type="InterPro" id="IPR011251">
    <property type="entry name" value="Luciferase-like_dom"/>
</dbReference>
<dbReference type="EMBL" id="SLXQ01000009">
    <property type="protein sequence ID" value="TCP49372.1"/>
    <property type="molecule type" value="Genomic_DNA"/>
</dbReference>
<evidence type="ECO:0000313" key="3">
    <source>
        <dbReference type="EMBL" id="TCP49372.1"/>
    </source>
</evidence>
<dbReference type="Gene3D" id="3.20.20.30">
    <property type="entry name" value="Luciferase-like domain"/>
    <property type="match status" value="1"/>
</dbReference>
<gene>
    <name evidence="3" type="ORF">EV191_109194</name>
</gene>
<proteinExistence type="predicted"/>
<dbReference type="Proteomes" id="UP000294911">
    <property type="component" value="Unassembled WGS sequence"/>
</dbReference>
<dbReference type="InterPro" id="IPR050564">
    <property type="entry name" value="F420-G6PD/mer"/>
</dbReference>
<organism evidence="3 4">
    <name type="scientific">Tamaricihabitans halophyticus</name>
    <dbReference type="NCBI Taxonomy" id="1262583"/>
    <lineage>
        <taxon>Bacteria</taxon>
        <taxon>Bacillati</taxon>
        <taxon>Actinomycetota</taxon>
        <taxon>Actinomycetes</taxon>
        <taxon>Pseudonocardiales</taxon>
        <taxon>Pseudonocardiaceae</taxon>
        <taxon>Tamaricihabitans</taxon>
    </lineage>
</organism>
<evidence type="ECO:0000313" key="4">
    <source>
        <dbReference type="Proteomes" id="UP000294911"/>
    </source>
</evidence>
<dbReference type="AlphaFoldDB" id="A0A4R2QJ33"/>
<keyword evidence="1" id="KW-0560">Oxidoreductase</keyword>
<name>A0A4R2QJ33_9PSEU</name>
<keyword evidence="4" id="KW-1185">Reference proteome</keyword>
<sequence>MTFNISCAFASAPSTPAHVELAEQLGYHRAWLYDSPAITADVWATAALSAVRTERINLATGMLVPRIRHPLVTASAIAQLVDLIPGRFGVGIGSGFTGSCLLGKKPMRWADVDSYVGAVQALLRGEDVAWDDSVIRMCHPNYVLSDRPIAVPWVVAAEGPKGLAVARKYGDGIASALAAPPEGFDWVTKLTFGTVLDEGESPISDRAYEAAGFGASMVYHLYYEWQGPDALDQIPGGAQWREHVMRADERVRHLVAHEGHAMYVNDIERAVMPRENVPEFTLTGTAEELRPKLAEMRAAGVTEVMYQPAGPDIPRELRAFADMAMPLAAAA</sequence>
<dbReference type="RefSeq" id="WP_132878659.1">
    <property type="nucleotide sequence ID" value="NZ_SLXQ01000009.1"/>
</dbReference>
<dbReference type="PANTHER" id="PTHR43244">
    <property type="match status" value="1"/>
</dbReference>
<dbReference type="InterPro" id="IPR036661">
    <property type="entry name" value="Luciferase-like_sf"/>
</dbReference>
<protein>
    <submittedName>
        <fullName evidence="3">5,10-methylenetetrahydromethanopterin reductase</fullName>
    </submittedName>
</protein>
<reference evidence="3 4" key="1">
    <citation type="submission" date="2019-03" db="EMBL/GenBank/DDBJ databases">
        <title>Genomic Encyclopedia of Type Strains, Phase IV (KMG-IV): sequencing the most valuable type-strain genomes for metagenomic binning, comparative biology and taxonomic classification.</title>
        <authorList>
            <person name="Goeker M."/>
        </authorList>
    </citation>
    <scope>NUCLEOTIDE SEQUENCE [LARGE SCALE GENOMIC DNA]</scope>
    <source>
        <strain evidence="3 4">DSM 45765</strain>
    </source>
</reference>